<dbReference type="SMART" id="SM00744">
    <property type="entry name" value="RINGv"/>
    <property type="match status" value="1"/>
</dbReference>
<evidence type="ECO:0000256" key="11">
    <source>
        <dbReference type="SAM" id="Phobius"/>
    </source>
</evidence>
<comment type="caution">
    <text evidence="13">The sequence shown here is derived from an EMBL/GenBank/DDBJ whole genome shotgun (WGS) entry which is preliminary data.</text>
</comment>
<protein>
    <submittedName>
        <fullName evidence="13">E3 ubiquitin-protein ligase march2</fullName>
    </submittedName>
</protein>
<gene>
    <name evidence="13" type="ORF">CSKR_108806</name>
</gene>
<dbReference type="PANTHER" id="PTHR46065">
    <property type="entry name" value="E3 UBIQUITIN-PROTEIN LIGASE MARCH 2/3 FAMILY MEMBER"/>
    <property type="match status" value="1"/>
</dbReference>
<proteinExistence type="predicted"/>
<sequence length="362" mass="40388">MVKECLSSLHESHCLNNSGSVNDSVLTVKGHPCKSIQHIPSEQTGTLRCRICFDSTDLRELTTPCYCTGTIGLMHRGCLEKWLNASKTNACEICNYEFKVEYAYPSFSEWLKHGGEGEYRARRRHLWTDCVCFVIMIPLMILCAWLTAASARSEGSPVRFSWQSISLGSLFAVLFVVFVIWIVFSIRYHYQSWLQWRHDNQNITLTEFASQLNPVKEPVRTGYSPLVPSSAASNASSLRTPVRPAPFCDVPDSTKTQVSSFSTANKSPSVHSLSLHQQSSLFVLGGGSSCETLSYPVMVHQDRTRINPVDRSATENPNFPLSMRNNKGTQQASDNLQSISKPTCSVCAPTDGDHTAQQIFHH</sequence>
<keyword evidence="8 11" id="KW-1133">Transmembrane helix</keyword>
<evidence type="ECO:0000256" key="4">
    <source>
        <dbReference type="ARBA" id="ARBA00022723"/>
    </source>
</evidence>
<dbReference type="GO" id="GO:0016567">
    <property type="term" value="P:protein ubiquitination"/>
    <property type="evidence" value="ECO:0007669"/>
    <property type="project" value="TreeGrafter"/>
</dbReference>
<dbReference type="Proteomes" id="UP000286415">
    <property type="component" value="Unassembled WGS sequence"/>
</dbReference>
<dbReference type="SUPFAM" id="SSF57850">
    <property type="entry name" value="RING/U-box"/>
    <property type="match status" value="1"/>
</dbReference>
<evidence type="ECO:0000313" key="14">
    <source>
        <dbReference type="Proteomes" id="UP000286415"/>
    </source>
</evidence>
<feature type="transmembrane region" description="Helical" evidence="11">
    <location>
        <begin position="126"/>
        <end position="148"/>
    </location>
</feature>
<keyword evidence="2" id="KW-0808">Transferase</keyword>
<dbReference type="InterPro" id="IPR013083">
    <property type="entry name" value="Znf_RING/FYVE/PHD"/>
</dbReference>
<accession>A0A8T1MCK1</accession>
<keyword evidence="4" id="KW-0479">Metal-binding</keyword>
<feature type="region of interest" description="Disordered" evidence="10">
    <location>
        <begin position="309"/>
        <end position="333"/>
    </location>
</feature>
<dbReference type="Pfam" id="PF12906">
    <property type="entry name" value="RINGv"/>
    <property type="match status" value="1"/>
</dbReference>
<dbReference type="GO" id="GO:0008270">
    <property type="term" value="F:zinc ion binding"/>
    <property type="evidence" value="ECO:0007669"/>
    <property type="project" value="UniProtKB-KW"/>
</dbReference>
<reference evidence="13 14" key="2">
    <citation type="journal article" date="2021" name="Genomics">
        <title>High-quality reference genome for Clonorchis sinensis.</title>
        <authorList>
            <person name="Young N.D."/>
            <person name="Stroehlein A.J."/>
            <person name="Kinkar L."/>
            <person name="Wang T."/>
            <person name="Sohn W.M."/>
            <person name="Chang B.C.H."/>
            <person name="Kaur P."/>
            <person name="Weisz D."/>
            <person name="Dudchenko O."/>
            <person name="Aiden E.L."/>
            <person name="Korhonen P.K."/>
            <person name="Gasser R.B."/>
        </authorList>
    </citation>
    <scope>NUCLEOTIDE SEQUENCE [LARGE SCALE GENOMIC DNA]</scope>
    <source>
        <strain evidence="13">Cs-k2</strain>
    </source>
</reference>
<feature type="domain" description="RING-CH-type" evidence="12">
    <location>
        <begin position="41"/>
        <end position="101"/>
    </location>
</feature>
<dbReference type="InterPro" id="IPR011016">
    <property type="entry name" value="Znf_RING-CH"/>
</dbReference>
<keyword evidence="6" id="KW-0833">Ubl conjugation pathway</keyword>
<reference evidence="13 14" key="1">
    <citation type="journal article" date="2018" name="Biotechnol. Adv.">
        <title>Improved genomic resources and new bioinformatic workflow for the carcinogenic parasite Clonorchis sinensis: Biotechnological implications.</title>
        <authorList>
            <person name="Wang D."/>
            <person name="Korhonen P.K."/>
            <person name="Gasser R.B."/>
            <person name="Young N.D."/>
        </authorList>
    </citation>
    <scope>NUCLEOTIDE SEQUENCE [LARGE SCALE GENOMIC DNA]</scope>
    <source>
        <strain evidence="13">Cs-k2</strain>
    </source>
</reference>
<evidence type="ECO:0000256" key="2">
    <source>
        <dbReference type="ARBA" id="ARBA00022679"/>
    </source>
</evidence>
<dbReference type="OrthoDB" id="273089at2759"/>
<dbReference type="Gene3D" id="3.30.40.10">
    <property type="entry name" value="Zinc/RING finger domain, C3HC4 (zinc finger)"/>
    <property type="match status" value="1"/>
</dbReference>
<dbReference type="EMBL" id="NIRI02000042">
    <property type="protein sequence ID" value="KAG5447097.1"/>
    <property type="molecule type" value="Genomic_DNA"/>
</dbReference>
<evidence type="ECO:0000313" key="13">
    <source>
        <dbReference type="EMBL" id="KAG5447097.1"/>
    </source>
</evidence>
<dbReference type="PROSITE" id="PS51292">
    <property type="entry name" value="ZF_RING_CH"/>
    <property type="match status" value="1"/>
</dbReference>
<name>A0A8T1MCK1_CLOSI</name>
<evidence type="ECO:0000256" key="1">
    <source>
        <dbReference type="ARBA" id="ARBA00004141"/>
    </source>
</evidence>
<evidence type="ECO:0000256" key="5">
    <source>
        <dbReference type="ARBA" id="ARBA00022771"/>
    </source>
</evidence>
<feature type="compositionally biased region" description="Polar residues" evidence="10">
    <location>
        <begin position="314"/>
        <end position="333"/>
    </location>
</feature>
<evidence type="ECO:0000256" key="8">
    <source>
        <dbReference type="ARBA" id="ARBA00022989"/>
    </source>
</evidence>
<evidence type="ECO:0000259" key="12">
    <source>
        <dbReference type="PROSITE" id="PS51292"/>
    </source>
</evidence>
<keyword evidence="7" id="KW-0862">Zinc</keyword>
<feature type="transmembrane region" description="Helical" evidence="11">
    <location>
        <begin position="160"/>
        <end position="184"/>
    </location>
</feature>
<comment type="subcellular location">
    <subcellularLocation>
        <location evidence="1">Membrane</location>
        <topology evidence="1">Multi-pass membrane protein</topology>
    </subcellularLocation>
</comment>
<dbReference type="AlphaFoldDB" id="A0A8T1MCK1"/>
<keyword evidence="3 11" id="KW-0812">Transmembrane</keyword>
<evidence type="ECO:0000256" key="9">
    <source>
        <dbReference type="ARBA" id="ARBA00023136"/>
    </source>
</evidence>
<dbReference type="GO" id="GO:0016020">
    <property type="term" value="C:membrane"/>
    <property type="evidence" value="ECO:0007669"/>
    <property type="project" value="UniProtKB-SubCell"/>
</dbReference>
<evidence type="ECO:0000256" key="10">
    <source>
        <dbReference type="SAM" id="MobiDB-lite"/>
    </source>
</evidence>
<keyword evidence="14" id="KW-1185">Reference proteome</keyword>
<evidence type="ECO:0000256" key="7">
    <source>
        <dbReference type="ARBA" id="ARBA00022833"/>
    </source>
</evidence>
<evidence type="ECO:0000256" key="6">
    <source>
        <dbReference type="ARBA" id="ARBA00022786"/>
    </source>
</evidence>
<keyword evidence="9 11" id="KW-0472">Membrane</keyword>
<dbReference type="GO" id="GO:0004842">
    <property type="term" value="F:ubiquitin-protein transferase activity"/>
    <property type="evidence" value="ECO:0007669"/>
    <property type="project" value="TreeGrafter"/>
</dbReference>
<keyword evidence="5" id="KW-0863">Zinc-finger</keyword>
<organism evidence="13 14">
    <name type="scientific">Clonorchis sinensis</name>
    <name type="common">Chinese liver fluke</name>
    <dbReference type="NCBI Taxonomy" id="79923"/>
    <lineage>
        <taxon>Eukaryota</taxon>
        <taxon>Metazoa</taxon>
        <taxon>Spiralia</taxon>
        <taxon>Lophotrochozoa</taxon>
        <taxon>Platyhelminthes</taxon>
        <taxon>Trematoda</taxon>
        <taxon>Digenea</taxon>
        <taxon>Opisthorchiida</taxon>
        <taxon>Opisthorchiata</taxon>
        <taxon>Opisthorchiidae</taxon>
        <taxon>Clonorchis</taxon>
    </lineage>
</organism>
<evidence type="ECO:0000256" key="3">
    <source>
        <dbReference type="ARBA" id="ARBA00022692"/>
    </source>
</evidence>
<dbReference type="PANTHER" id="PTHR46065:SF3">
    <property type="entry name" value="FI20425P1"/>
    <property type="match status" value="1"/>
</dbReference>